<dbReference type="AlphaFoldDB" id="A0A3E2BNQ3"/>
<dbReference type="InterPro" id="IPR042099">
    <property type="entry name" value="ANL_N_sf"/>
</dbReference>
<organism evidence="5 6">
    <name type="scientific">Candidatus Saccharicenans subterraneus</name>
    <dbReference type="NCBI Taxonomy" id="2508984"/>
    <lineage>
        <taxon>Bacteria</taxon>
        <taxon>Candidatus Aminicenantota</taxon>
        <taxon>Candidatus Aminicenantia</taxon>
        <taxon>Candidatus Aminicenantales</taxon>
        <taxon>Candidatus Saccharicenantaceae</taxon>
        <taxon>Candidatus Saccharicenans</taxon>
    </lineage>
</organism>
<accession>A0A3E2BNQ3</accession>
<evidence type="ECO:0000256" key="3">
    <source>
        <dbReference type="ARBA" id="ARBA00024484"/>
    </source>
</evidence>
<comment type="caution">
    <text evidence="5">The sequence shown here is derived from an EMBL/GenBank/DDBJ whole genome shotgun (WGS) entry which is preliminary data.</text>
</comment>
<dbReference type="InterPro" id="IPR045851">
    <property type="entry name" value="AMP-bd_C_sf"/>
</dbReference>
<dbReference type="Pfam" id="PF23562">
    <property type="entry name" value="AMP-binding_C_3"/>
    <property type="match status" value="1"/>
</dbReference>
<gene>
    <name evidence="5" type="ORF">OP8BY_1948</name>
</gene>
<evidence type="ECO:0000313" key="6">
    <source>
        <dbReference type="Proteomes" id="UP000257323"/>
    </source>
</evidence>
<dbReference type="PANTHER" id="PTHR43272:SF33">
    <property type="entry name" value="AMP-BINDING DOMAIN-CONTAINING PROTEIN-RELATED"/>
    <property type="match status" value="1"/>
</dbReference>
<dbReference type="InterPro" id="IPR020845">
    <property type="entry name" value="AMP-binding_CS"/>
</dbReference>
<evidence type="ECO:0000313" key="5">
    <source>
        <dbReference type="EMBL" id="RFT16344.1"/>
    </source>
</evidence>
<dbReference type="InterPro" id="IPR000873">
    <property type="entry name" value="AMP-dep_synth/lig_dom"/>
</dbReference>
<evidence type="ECO:0000256" key="1">
    <source>
        <dbReference type="ARBA" id="ARBA00022741"/>
    </source>
</evidence>
<keyword evidence="1" id="KW-0547">Nucleotide-binding</keyword>
<reference evidence="5 6" key="1">
    <citation type="submission" date="2018-08" db="EMBL/GenBank/DDBJ databases">
        <title>Genome analysis of the thermophilic bacterium of the candidate phylum Aminicenantes from deep subsurface aquifer revealed its physiology and ecological role.</title>
        <authorList>
            <person name="Kadnikov V.V."/>
            <person name="Mardanov A.V."/>
            <person name="Beletsky A.V."/>
            <person name="Karnachuk O.V."/>
            <person name="Ravin N.V."/>
        </authorList>
    </citation>
    <scope>NUCLEOTIDE SEQUENCE [LARGE SCALE GENOMIC DNA]</scope>
    <source>
        <strain evidence="5">BY38</strain>
    </source>
</reference>
<sequence length="592" mass="67046">MINTLSRVFLNTEKNYRKEALMLVKREGKYCPISTDEFSQRVRNISAGLRAFGLKSGDKLIILSENRPEWVMVDLAAICLGAVTVPIYTSLTPPQIKYIINDSEARFVVCSNPEMWSRLEAIRTELPLVDKYIMIEDLAPAGVLSLREVEKEGEKLNRQNPGEFDKIAESIRPDDLATIIYTSGTTGVPKGAMLSHYNLVSNVQALRSVIEFTDKDTALSFLPLSHVLERMCTFAWIYVGATIAYAESVDTVAQNLVEARPTIMVSVPRLFDKFYARVIDNVLSSSNLKKKIFFWALKTGRKYAQKKINREKISGWLKFRYGLAYKLVFSKIVEKTGGRVRFFVSGGAPLSRDIAEFFYAMGILVIEGYGLTETSPVIAVNRLEDFRFGSVGKILPEVEVKIAADGEIWARGPNVMKGYFKKEAETREAFEDGWFKTGDIGYLDKDGYLVITDRKKDILVTAGGKNVAPQPIENTLKSSPYIANAVVVGNHRKFVSALIVPDFDKLEIWARENNVAFGDRKELAARPEVYEFYMKEIDRLTPHLASYEKIKKIALLDKDFEIEAGELTPTLKVRRKIVEEKYKDLIDRMYTE</sequence>
<feature type="domain" description="AMP-dependent synthetase/ligase" evidence="4">
    <location>
        <begin position="17"/>
        <end position="420"/>
    </location>
</feature>
<protein>
    <submittedName>
        <fullName evidence="5">O-succinylbenzoic acid--CoA ligase</fullName>
    </submittedName>
</protein>
<dbReference type="SUPFAM" id="SSF56801">
    <property type="entry name" value="Acetyl-CoA synthetase-like"/>
    <property type="match status" value="1"/>
</dbReference>
<dbReference type="GO" id="GO:0004467">
    <property type="term" value="F:long-chain fatty acid-CoA ligase activity"/>
    <property type="evidence" value="ECO:0007669"/>
    <property type="project" value="UniProtKB-EC"/>
</dbReference>
<dbReference type="Pfam" id="PF00501">
    <property type="entry name" value="AMP-binding"/>
    <property type="match status" value="1"/>
</dbReference>
<dbReference type="EMBL" id="QUAH01000004">
    <property type="protein sequence ID" value="RFT16344.1"/>
    <property type="molecule type" value="Genomic_DNA"/>
</dbReference>
<evidence type="ECO:0000256" key="2">
    <source>
        <dbReference type="ARBA" id="ARBA00022840"/>
    </source>
</evidence>
<dbReference type="Proteomes" id="UP000257323">
    <property type="component" value="Unassembled WGS sequence"/>
</dbReference>
<dbReference type="GO" id="GO:0016020">
    <property type="term" value="C:membrane"/>
    <property type="evidence" value="ECO:0007669"/>
    <property type="project" value="TreeGrafter"/>
</dbReference>
<proteinExistence type="predicted"/>
<dbReference type="Gene3D" id="3.30.300.30">
    <property type="match status" value="1"/>
</dbReference>
<dbReference type="Gene3D" id="3.40.50.12780">
    <property type="entry name" value="N-terminal domain of ligase-like"/>
    <property type="match status" value="2"/>
</dbReference>
<keyword evidence="5" id="KW-0436">Ligase</keyword>
<dbReference type="PROSITE" id="PS00455">
    <property type="entry name" value="AMP_BINDING"/>
    <property type="match status" value="1"/>
</dbReference>
<dbReference type="CDD" id="cd05907">
    <property type="entry name" value="VL_LC_FACS_like"/>
    <property type="match status" value="1"/>
</dbReference>
<keyword evidence="2" id="KW-0067">ATP-binding</keyword>
<name>A0A3E2BNQ3_9BACT</name>
<evidence type="ECO:0000259" key="4">
    <source>
        <dbReference type="Pfam" id="PF00501"/>
    </source>
</evidence>
<comment type="catalytic activity">
    <reaction evidence="3">
        <text>a long-chain fatty acid + ATP + CoA = a long-chain fatty acyl-CoA + AMP + diphosphate</text>
        <dbReference type="Rhea" id="RHEA:15421"/>
        <dbReference type="ChEBI" id="CHEBI:30616"/>
        <dbReference type="ChEBI" id="CHEBI:33019"/>
        <dbReference type="ChEBI" id="CHEBI:57287"/>
        <dbReference type="ChEBI" id="CHEBI:57560"/>
        <dbReference type="ChEBI" id="CHEBI:83139"/>
        <dbReference type="ChEBI" id="CHEBI:456215"/>
        <dbReference type="EC" id="6.2.1.3"/>
    </reaction>
    <physiologicalReaction direction="left-to-right" evidence="3">
        <dbReference type="Rhea" id="RHEA:15422"/>
    </physiologicalReaction>
</comment>
<dbReference type="PANTHER" id="PTHR43272">
    <property type="entry name" value="LONG-CHAIN-FATTY-ACID--COA LIGASE"/>
    <property type="match status" value="1"/>
</dbReference>
<dbReference type="GO" id="GO:0005524">
    <property type="term" value="F:ATP binding"/>
    <property type="evidence" value="ECO:0007669"/>
    <property type="project" value="UniProtKB-KW"/>
</dbReference>